<organism evidence="2">
    <name type="scientific">marine sediment metagenome</name>
    <dbReference type="NCBI Taxonomy" id="412755"/>
    <lineage>
        <taxon>unclassified sequences</taxon>
        <taxon>metagenomes</taxon>
        <taxon>ecological metagenomes</taxon>
    </lineage>
</organism>
<gene>
    <name evidence="2" type="ORF">S12H4_56095</name>
</gene>
<dbReference type="AlphaFoldDB" id="X1V402"/>
<evidence type="ECO:0000313" key="2">
    <source>
        <dbReference type="EMBL" id="GAJ24439.1"/>
    </source>
</evidence>
<comment type="caution">
    <text evidence="2">The sequence shown here is derived from an EMBL/GenBank/DDBJ whole genome shotgun (WGS) entry which is preliminary data.</text>
</comment>
<dbReference type="InterPro" id="IPR035965">
    <property type="entry name" value="PAS-like_dom_sf"/>
</dbReference>
<reference evidence="2" key="1">
    <citation type="journal article" date="2014" name="Front. Microbiol.">
        <title>High frequency of phylogenetically diverse reductive dehalogenase-homologous genes in deep subseafloor sedimentary metagenomes.</title>
        <authorList>
            <person name="Kawai M."/>
            <person name="Futagami T."/>
            <person name="Toyoda A."/>
            <person name="Takaki Y."/>
            <person name="Nishi S."/>
            <person name="Hori S."/>
            <person name="Arai W."/>
            <person name="Tsubouchi T."/>
            <person name="Morono Y."/>
            <person name="Uchiyama I."/>
            <person name="Ito T."/>
            <person name="Fujiyama A."/>
            <person name="Inagaki F."/>
            <person name="Takami H."/>
        </authorList>
    </citation>
    <scope>NUCLEOTIDE SEQUENCE</scope>
    <source>
        <strain evidence="2">Expedition CK06-06</strain>
    </source>
</reference>
<dbReference type="PROSITE" id="PS50113">
    <property type="entry name" value="PAC"/>
    <property type="match status" value="1"/>
</dbReference>
<feature type="non-terminal residue" evidence="2">
    <location>
        <position position="64"/>
    </location>
</feature>
<dbReference type="InterPro" id="IPR000014">
    <property type="entry name" value="PAS"/>
</dbReference>
<protein>
    <recommendedName>
        <fullName evidence="1">PAC domain-containing protein</fullName>
    </recommendedName>
</protein>
<dbReference type="Pfam" id="PF08448">
    <property type="entry name" value="PAS_4"/>
    <property type="match status" value="1"/>
</dbReference>
<accession>X1V402</accession>
<name>X1V402_9ZZZZ</name>
<feature type="domain" description="PAC" evidence="1">
    <location>
        <begin position="1"/>
        <end position="60"/>
    </location>
</feature>
<dbReference type="SUPFAM" id="SSF55785">
    <property type="entry name" value="PYP-like sensor domain (PAS domain)"/>
    <property type="match status" value="1"/>
</dbReference>
<dbReference type="InterPro" id="IPR013656">
    <property type="entry name" value="PAS_4"/>
</dbReference>
<proteinExistence type="predicted"/>
<dbReference type="InterPro" id="IPR000700">
    <property type="entry name" value="PAS-assoc_C"/>
</dbReference>
<dbReference type="EMBL" id="BARW01036067">
    <property type="protein sequence ID" value="GAJ24439.1"/>
    <property type="molecule type" value="Genomic_DNA"/>
</dbReference>
<sequence>MESDRPLVDKVEKITYADGTEHWFSVTKIPRHNEKGGVIGTMGISRDITTRKQQEKQLAYTSTS</sequence>
<dbReference type="NCBIfam" id="TIGR00229">
    <property type="entry name" value="sensory_box"/>
    <property type="match status" value="1"/>
</dbReference>
<evidence type="ECO:0000259" key="1">
    <source>
        <dbReference type="PROSITE" id="PS50113"/>
    </source>
</evidence>
<dbReference type="Gene3D" id="3.30.450.20">
    <property type="entry name" value="PAS domain"/>
    <property type="match status" value="1"/>
</dbReference>